<proteinExistence type="inferred from homology"/>
<evidence type="ECO:0000256" key="12">
    <source>
        <dbReference type="SAM" id="MobiDB-lite"/>
    </source>
</evidence>
<evidence type="ECO:0000313" key="19">
    <source>
        <dbReference type="Proteomes" id="UP000094626"/>
    </source>
</evidence>
<dbReference type="RefSeq" id="WP_036530169.1">
    <property type="nucleotide sequence ID" value="NZ_CP017076.1"/>
</dbReference>
<dbReference type="GO" id="GO:0038023">
    <property type="term" value="F:signaling receptor activity"/>
    <property type="evidence" value="ECO:0007669"/>
    <property type="project" value="InterPro"/>
</dbReference>
<evidence type="ECO:0000256" key="9">
    <source>
        <dbReference type="ARBA" id="ARBA00023237"/>
    </source>
</evidence>
<evidence type="ECO:0000313" key="18">
    <source>
        <dbReference type="Proteomes" id="UP000024329"/>
    </source>
</evidence>
<dbReference type="InterPro" id="IPR037066">
    <property type="entry name" value="Plug_dom_sf"/>
</dbReference>
<dbReference type="GO" id="GO:0015344">
    <property type="term" value="F:siderophore uptake transmembrane transporter activity"/>
    <property type="evidence" value="ECO:0007669"/>
    <property type="project" value="TreeGrafter"/>
</dbReference>
<keyword evidence="5 10" id="KW-0812">Transmembrane</keyword>
<keyword evidence="16" id="KW-0614">Plasmid</keyword>
<evidence type="ECO:0000256" key="10">
    <source>
        <dbReference type="PROSITE-ProRule" id="PRU01360"/>
    </source>
</evidence>
<keyword evidence="6 11" id="KW-0798">TonB box</keyword>
<dbReference type="Proteomes" id="UP000094626">
    <property type="component" value="Plasmid pSA1"/>
</dbReference>
<feature type="chain" id="PRO_5014496809" evidence="13">
    <location>
        <begin position="33"/>
        <end position="780"/>
    </location>
</feature>
<dbReference type="InterPro" id="IPR039426">
    <property type="entry name" value="TonB-dep_rcpt-like"/>
</dbReference>
<dbReference type="InterPro" id="IPR000531">
    <property type="entry name" value="Beta-barrel_TonB"/>
</dbReference>
<evidence type="ECO:0000259" key="14">
    <source>
        <dbReference type="Pfam" id="PF00593"/>
    </source>
</evidence>
<dbReference type="AlphaFoldDB" id="A0A031JDJ7"/>
<keyword evidence="4 10" id="KW-1134">Transmembrane beta strand</keyword>
<dbReference type="OrthoDB" id="9760333at2"/>
<dbReference type="EMBL" id="CP017076">
    <property type="protein sequence ID" value="AOR79689.1"/>
    <property type="molecule type" value="Genomic_DNA"/>
</dbReference>
<dbReference type="PANTHER" id="PTHR32552:SF83">
    <property type="entry name" value="BLR3904 PROTEIN"/>
    <property type="match status" value="1"/>
</dbReference>
<feature type="domain" description="TonB-dependent receptor-like beta-barrel" evidence="14">
    <location>
        <begin position="243"/>
        <end position="744"/>
    </location>
</feature>
<dbReference type="CDD" id="cd01347">
    <property type="entry name" value="ligand_gated_channel"/>
    <property type="match status" value="1"/>
</dbReference>
<evidence type="ECO:0000256" key="11">
    <source>
        <dbReference type="RuleBase" id="RU003357"/>
    </source>
</evidence>
<dbReference type="Pfam" id="PF07715">
    <property type="entry name" value="Plug"/>
    <property type="match status" value="1"/>
</dbReference>
<dbReference type="PANTHER" id="PTHR32552">
    <property type="entry name" value="FERRICHROME IRON RECEPTOR-RELATED"/>
    <property type="match status" value="1"/>
</dbReference>
<keyword evidence="7 10" id="KW-0472">Membrane</keyword>
<geneLocation type="plasmid" evidence="16 19">
    <name>pSA1</name>
</geneLocation>
<feature type="region of interest" description="Disordered" evidence="12">
    <location>
        <begin position="55"/>
        <end position="74"/>
    </location>
</feature>
<keyword evidence="9 10" id="KW-0998">Cell outer membrane</keyword>
<evidence type="ECO:0000256" key="4">
    <source>
        <dbReference type="ARBA" id="ARBA00022452"/>
    </source>
</evidence>
<dbReference type="InterPro" id="IPR012910">
    <property type="entry name" value="Plug_dom"/>
</dbReference>
<evidence type="ECO:0000256" key="6">
    <source>
        <dbReference type="ARBA" id="ARBA00023077"/>
    </source>
</evidence>
<keyword evidence="8 17" id="KW-0675">Receptor</keyword>
<gene>
    <name evidence="16" type="ORF">BES08_23175</name>
    <name evidence="17" type="ORF">BV97_05249</name>
</gene>
<feature type="signal peptide" evidence="13">
    <location>
        <begin position="1"/>
        <end position="32"/>
    </location>
</feature>
<keyword evidence="13" id="KW-0732">Signal</keyword>
<dbReference type="SUPFAM" id="SSF56935">
    <property type="entry name" value="Porins"/>
    <property type="match status" value="1"/>
</dbReference>
<evidence type="ECO:0000256" key="7">
    <source>
        <dbReference type="ARBA" id="ARBA00023136"/>
    </source>
</evidence>
<dbReference type="EMBL" id="JFYZ01000060">
    <property type="protein sequence ID" value="EZP71256.1"/>
    <property type="molecule type" value="Genomic_DNA"/>
</dbReference>
<dbReference type="PROSITE" id="PS52016">
    <property type="entry name" value="TONB_DEPENDENT_REC_3"/>
    <property type="match status" value="1"/>
</dbReference>
<dbReference type="InterPro" id="IPR010105">
    <property type="entry name" value="TonB_sidphr_rcpt"/>
</dbReference>
<feature type="region of interest" description="Disordered" evidence="12">
    <location>
        <begin position="256"/>
        <end position="276"/>
    </location>
</feature>
<dbReference type="GO" id="GO:0015891">
    <property type="term" value="P:siderophore transport"/>
    <property type="evidence" value="ECO:0007669"/>
    <property type="project" value="InterPro"/>
</dbReference>
<evidence type="ECO:0000256" key="1">
    <source>
        <dbReference type="ARBA" id="ARBA00004571"/>
    </source>
</evidence>
<accession>A0A031JDJ7</accession>
<keyword evidence="19" id="KW-1185">Reference proteome</keyword>
<dbReference type="Pfam" id="PF00593">
    <property type="entry name" value="TonB_dep_Rec_b-barrel"/>
    <property type="match status" value="1"/>
</dbReference>
<dbReference type="Gene3D" id="2.40.170.20">
    <property type="entry name" value="TonB-dependent receptor, beta-barrel domain"/>
    <property type="match status" value="1"/>
</dbReference>
<evidence type="ECO:0000313" key="17">
    <source>
        <dbReference type="EMBL" id="EZP71256.1"/>
    </source>
</evidence>
<dbReference type="InterPro" id="IPR036942">
    <property type="entry name" value="Beta-barrel_TonB_sf"/>
</dbReference>
<evidence type="ECO:0000259" key="15">
    <source>
        <dbReference type="Pfam" id="PF07715"/>
    </source>
</evidence>
<dbReference type="NCBIfam" id="TIGR01783">
    <property type="entry name" value="TonB-siderophor"/>
    <property type="match status" value="1"/>
</dbReference>
<dbReference type="KEGG" id="nre:BES08_23175"/>
<name>A0A031JDJ7_9SPHN</name>
<evidence type="ECO:0000256" key="8">
    <source>
        <dbReference type="ARBA" id="ARBA00023170"/>
    </source>
</evidence>
<evidence type="ECO:0000256" key="3">
    <source>
        <dbReference type="ARBA" id="ARBA00022448"/>
    </source>
</evidence>
<reference evidence="16" key="2">
    <citation type="submission" date="2016-08" db="EMBL/GenBank/DDBJ databases">
        <authorList>
            <person name="Seilhamer J.J."/>
        </authorList>
    </citation>
    <scope>NUCLEOTIDE SEQUENCE [LARGE SCALE GENOMIC DNA]</scope>
    <source>
        <strain evidence="16">SA1</strain>
        <plasmid evidence="16">pSA1</plasmid>
    </source>
</reference>
<sequence>MKKVSSGTVRRISTTHIASLGMLGMLSVPAEAQTAEEPVSLGSVRVEAPMIVNGRKPEKVQSPKMTQPLRDTPQSVSVITGETMKEQNALSLQDVLKNVAGITFTSGEGNLGWGDFFTIRGFSSEQSVTVDGVRDGGMSSRTDIFNMQQAEVFKGTGSVESGVSAVGGSVNLVSKEAQAEDFYRGSFGLGSQNYRRATVDVNQKLTDTTAVRVNLMSHYNQVARRNEVDYERYGAAVSLATGLGTSTRLYLDGLHQRDDNTPDGGLPIQRGTGGQRMPGVPKDAWYGASNSYAQHTQVDSLTGKFEHDFSDATTIRTQARYERSDNWGVYSPARFTAADANGNKTCTGTRCATLGYAGLGGLTSVAGVSSYTDYTTLDTGAYGYLRGNDFGTSKRYEIYDSQTDIKTHFHTGGIKHDLTAGIELFREYYGDHERTMLAPAGDMFFDLANPQTVFATTTVTKGAGNARAKVESAGIYINDTITLADRWEVQAAIRADRFKAQSVTASRSDTAIGGRLGLVYKPVEAGAIYLSYSQAAQPSAVGLTTNNTIYGAAATSALKPAKSRTWEAGSKWDLMGGALSLTGAVFRTELSDSWEYNADDTSPVRALPSKRVDGFELEAHGEITPRWSIIASFSRLKSEITKGVNKGVEAANVPDWSGSLWTSYKLGSAVELSYGAQYVGHRRYSNNKYVGGLNNSASYAMGPSGVYAIYTLDEERAPSYIVQNAAVRWHVSDNVTANLNVQNLTNRFYWSRIGASLDGFQLYGIPGAGRTVTGSVDFAF</sequence>
<keyword evidence="3 10" id="KW-0813">Transport</keyword>
<dbReference type="Gene3D" id="2.170.130.10">
    <property type="entry name" value="TonB-dependent receptor, plug domain"/>
    <property type="match status" value="1"/>
</dbReference>
<evidence type="ECO:0000313" key="16">
    <source>
        <dbReference type="EMBL" id="AOR79689.1"/>
    </source>
</evidence>
<evidence type="ECO:0000256" key="13">
    <source>
        <dbReference type="SAM" id="SignalP"/>
    </source>
</evidence>
<dbReference type="eggNOG" id="COG4774">
    <property type="taxonomic scope" value="Bacteria"/>
</dbReference>
<feature type="domain" description="TonB-dependent receptor plug" evidence="15">
    <location>
        <begin position="69"/>
        <end position="168"/>
    </location>
</feature>
<comment type="subcellular location">
    <subcellularLocation>
        <location evidence="1 10">Cell outer membrane</location>
        <topology evidence="1 10">Multi-pass membrane protein</topology>
    </subcellularLocation>
</comment>
<comment type="similarity">
    <text evidence="2 10 11">Belongs to the TonB-dependent receptor family.</text>
</comment>
<dbReference type="Proteomes" id="UP000024329">
    <property type="component" value="Unassembled WGS sequence"/>
</dbReference>
<dbReference type="GO" id="GO:0009279">
    <property type="term" value="C:cell outer membrane"/>
    <property type="evidence" value="ECO:0007669"/>
    <property type="project" value="UniProtKB-SubCell"/>
</dbReference>
<dbReference type="PATRIC" id="fig|158500.4.peg.5327"/>
<reference evidence="17 18" key="1">
    <citation type="submission" date="2014-03" db="EMBL/GenBank/DDBJ databases">
        <title>Whole genome sequence of Novosphingobium resinovorum KF1.</title>
        <authorList>
            <person name="Gan H.M."/>
            <person name="Gan H.Y."/>
            <person name="Chew T.H."/>
            <person name="Savka M.A."/>
        </authorList>
    </citation>
    <scope>NUCLEOTIDE SEQUENCE [LARGE SCALE GENOMIC DNA]</scope>
    <source>
        <strain evidence="17 18">KF1</strain>
    </source>
</reference>
<organism evidence="17 18">
    <name type="scientific">Novosphingobium resinovorum</name>
    <dbReference type="NCBI Taxonomy" id="158500"/>
    <lineage>
        <taxon>Bacteria</taxon>
        <taxon>Pseudomonadati</taxon>
        <taxon>Pseudomonadota</taxon>
        <taxon>Alphaproteobacteria</taxon>
        <taxon>Sphingomonadales</taxon>
        <taxon>Sphingomonadaceae</taxon>
        <taxon>Novosphingobium</taxon>
    </lineage>
</organism>
<evidence type="ECO:0000256" key="5">
    <source>
        <dbReference type="ARBA" id="ARBA00022692"/>
    </source>
</evidence>
<evidence type="ECO:0000256" key="2">
    <source>
        <dbReference type="ARBA" id="ARBA00009810"/>
    </source>
</evidence>
<protein>
    <submittedName>
        <fullName evidence="16">TonB-dependent receptor</fullName>
    </submittedName>
    <submittedName>
        <fullName evidence="17">TonB-dependent siderophore receptor</fullName>
    </submittedName>
</protein>
<reference evidence="19" key="3">
    <citation type="journal article" date="2017" name="J. Biotechnol.">
        <title>Complete genome sequence of Novosphingobium resinovorum SA1, a versatile xenobiotic-degrading bacterium capable of utilizing sulfanilic acid.</title>
        <authorList>
            <person name="Hegedus B."/>
            <person name="Kos P.B."/>
            <person name="Balint B."/>
            <person name="Maroti G."/>
            <person name="Gan H.M."/>
            <person name="Perei K."/>
            <person name="Rakhely G."/>
        </authorList>
    </citation>
    <scope>NUCLEOTIDE SEQUENCE [LARGE SCALE GENOMIC DNA]</scope>
    <source>
        <strain evidence="19">SA1</strain>
    </source>
</reference>